<dbReference type="AlphaFoldDB" id="A0A0W1R6L2"/>
<dbReference type="Pfam" id="PF05495">
    <property type="entry name" value="zf-CHY"/>
    <property type="match status" value="1"/>
</dbReference>
<keyword evidence="1" id="KW-0479">Metal-binding</keyword>
<name>A0A0W1R6L2_9EURY</name>
<dbReference type="GO" id="GO:0045041">
    <property type="term" value="P:protein import into mitochondrial intermembrane space"/>
    <property type="evidence" value="ECO:0007669"/>
    <property type="project" value="TreeGrafter"/>
</dbReference>
<evidence type="ECO:0000256" key="1">
    <source>
        <dbReference type="ARBA" id="ARBA00022723"/>
    </source>
</evidence>
<evidence type="ECO:0000259" key="4">
    <source>
        <dbReference type="PROSITE" id="PS51266"/>
    </source>
</evidence>
<evidence type="ECO:0000256" key="2">
    <source>
        <dbReference type="ARBA" id="ARBA00022771"/>
    </source>
</evidence>
<dbReference type="RefSeq" id="WP_058582244.1">
    <property type="nucleotide sequence ID" value="NZ_LOPU01000029.1"/>
</dbReference>
<gene>
    <name evidence="5" type="ORF">AUR64_14935</name>
</gene>
<accession>A0A0W1R6L2</accession>
<dbReference type="Proteomes" id="UP000054387">
    <property type="component" value="Unassembled WGS sequence"/>
</dbReference>
<dbReference type="SUPFAM" id="SSF161219">
    <property type="entry name" value="CHY zinc finger-like"/>
    <property type="match status" value="1"/>
</dbReference>
<keyword evidence="3" id="KW-0862">Zinc</keyword>
<evidence type="ECO:0000313" key="6">
    <source>
        <dbReference type="Proteomes" id="UP000054387"/>
    </source>
</evidence>
<dbReference type="InterPro" id="IPR037274">
    <property type="entry name" value="Znf_CHY_sf"/>
</dbReference>
<dbReference type="PANTHER" id="PTHR28082:SF1">
    <property type="entry name" value="HELPER OF TIM PROTEIN 13"/>
    <property type="match status" value="1"/>
</dbReference>
<dbReference type="OrthoDB" id="189683at2157"/>
<dbReference type="PROSITE" id="PS51266">
    <property type="entry name" value="ZF_CHY"/>
    <property type="match status" value="1"/>
</dbReference>
<dbReference type="InterPro" id="IPR052604">
    <property type="entry name" value="Mito_Tim_assembly_helper"/>
</dbReference>
<organism evidence="5 6">
    <name type="scientific">Haloprofundus marisrubri</name>
    <dbReference type="NCBI Taxonomy" id="1514971"/>
    <lineage>
        <taxon>Archaea</taxon>
        <taxon>Methanobacteriati</taxon>
        <taxon>Methanobacteriota</taxon>
        <taxon>Stenosarchaea group</taxon>
        <taxon>Halobacteria</taxon>
        <taxon>Halobacteriales</taxon>
        <taxon>Haloferacaceae</taxon>
        <taxon>Haloprofundus</taxon>
    </lineage>
</organism>
<proteinExistence type="predicted"/>
<dbReference type="InterPro" id="IPR008913">
    <property type="entry name" value="Znf_CHY"/>
</dbReference>
<dbReference type="PANTHER" id="PTHR28082">
    <property type="entry name" value="ZINC FINGER PROTEIN"/>
    <property type="match status" value="1"/>
</dbReference>
<dbReference type="EMBL" id="LOPU01000029">
    <property type="protein sequence ID" value="KTG09091.1"/>
    <property type="molecule type" value="Genomic_DNA"/>
</dbReference>
<keyword evidence="2" id="KW-0863">Zinc-finger</keyword>
<dbReference type="InterPro" id="IPR016694">
    <property type="entry name" value="UCP017292"/>
</dbReference>
<evidence type="ECO:0000256" key="3">
    <source>
        <dbReference type="ARBA" id="ARBA00022833"/>
    </source>
</evidence>
<sequence>MPDDDCPDSPEFDSRFDVPLRGVDVDGETRCDHYHTDRDVIAIQFPCCGVYYPCFECHRAIANHEAIQWPRDRFDEPAILCGVCGERLSVETYLDSGYSCPACDAEFNPGCRTHAHLYFDTA</sequence>
<reference evidence="5 6" key="1">
    <citation type="submission" date="2015-12" db="EMBL/GenBank/DDBJ databases">
        <title>Haloprofundus marisrubri gen. nov., sp. nov., an extremely halophilic archaeon isolated from the Discovery deep brine-seawater interface in the Red Sea.</title>
        <authorList>
            <person name="Zhang G."/>
            <person name="Stingl U."/>
            <person name="Rashid M."/>
        </authorList>
    </citation>
    <scope>NUCLEOTIDE SEQUENCE [LARGE SCALE GENOMIC DNA]</scope>
    <source>
        <strain evidence="5 6">SB9</strain>
    </source>
</reference>
<comment type="caution">
    <text evidence="5">The sequence shown here is derived from an EMBL/GenBank/DDBJ whole genome shotgun (WGS) entry which is preliminary data.</text>
</comment>
<dbReference type="PIRSF" id="PIRSF017292">
    <property type="entry name" value="UCP017292_Znf_CHY"/>
    <property type="match status" value="1"/>
</dbReference>
<protein>
    <recommendedName>
        <fullName evidence="4">CHY-type domain-containing protein</fullName>
    </recommendedName>
</protein>
<feature type="domain" description="CHY-type" evidence="4">
    <location>
        <begin position="24"/>
        <end position="105"/>
    </location>
</feature>
<dbReference type="GO" id="GO:0008270">
    <property type="term" value="F:zinc ion binding"/>
    <property type="evidence" value="ECO:0007669"/>
    <property type="project" value="UniProtKB-KW"/>
</dbReference>
<keyword evidence="6" id="KW-1185">Reference proteome</keyword>
<evidence type="ECO:0000313" key="5">
    <source>
        <dbReference type="EMBL" id="KTG09091.1"/>
    </source>
</evidence>